<evidence type="ECO:0000313" key="2">
    <source>
        <dbReference type="WBParaSite" id="SMUV_0001007901-mRNA-1"/>
    </source>
</evidence>
<name>A0A0N5AYN3_9BILA</name>
<dbReference type="WBParaSite" id="SMUV_0001007901-mRNA-1">
    <property type="protein sequence ID" value="SMUV_0001007901-mRNA-1"/>
    <property type="gene ID" value="SMUV_0001007901"/>
</dbReference>
<proteinExistence type="predicted"/>
<evidence type="ECO:0000313" key="1">
    <source>
        <dbReference type="Proteomes" id="UP000046393"/>
    </source>
</evidence>
<organism evidence="1 2">
    <name type="scientific">Syphacia muris</name>
    <dbReference type="NCBI Taxonomy" id="451379"/>
    <lineage>
        <taxon>Eukaryota</taxon>
        <taxon>Metazoa</taxon>
        <taxon>Ecdysozoa</taxon>
        <taxon>Nematoda</taxon>
        <taxon>Chromadorea</taxon>
        <taxon>Rhabditida</taxon>
        <taxon>Spirurina</taxon>
        <taxon>Oxyuridomorpha</taxon>
        <taxon>Oxyuroidea</taxon>
        <taxon>Oxyuridae</taxon>
        <taxon>Syphacia</taxon>
    </lineage>
</organism>
<dbReference type="Proteomes" id="UP000046393">
    <property type="component" value="Unplaced"/>
</dbReference>
<dbReference type="AlphaFoldDB" id="A0A0N5AYN3"/>
<reference evidence="2" key="1">
    <citation type="submission" date="2016-04" db="UniProtKB">
        <authorList>
            <consortium name="WormBaseParasite"/>
        </authorList>
    </citation>
    <scope>IDENTIFICATION</scope>
</reference>
<sequence length="342" mass="34894">MTSSGQPLSRPIPIEVPQIPVANRNITMQYPYVSSDLPLTPIRSAPPPPEPNILQSSALNTLSSCGIAAMKAVEKGEHSETVISGKNSNATSATTSPSSFAASLTYAKTNTNSTPIVSSPASKLPATTIFQSTASGSPLLISTSTVAAPLTAPSTIKASVTTVSTSSSSFVQAVLPTTTSLINNPFTTIATTSVSGNTTEQIKAASSTSPLPQSSSSVAKATVAAAPLSTATNNDVMLNEPLGCNLDSMTNSSKCNTEGDSVTSKLKRSPAMYLANDGQMQSVSTAFGTAPTVNAACNGGLSAINSAGVLVDSQTTPFKLRQLETSSNKIVTFSHIVNEVCG</sequence>
<accession>A0A0N5AYN3</accession>
<protein>
    <submittedName>
        <fullName evidence="2">Flocculation protein FLO11-like</fullName>
    </submittedName>
</protein>
<keyword evidence="1" id="KW-1185">Reference proteome</keyword>